<keyword evidence="1" id="KW-0472">Membrane</keyword>
<gene>
    <name evidence="2" type="ORF">FA047_20195</name>
</gene>
<evidence type="ECO:0000313" key="3">
    <source>
        <dbReference type="Proteomes" id="UP000307244"/>
    </source>
</evidence>
<dbReference type="Pfam" id="PF25589">
    <property type="entry name" value="DUF7935"/>
    <property type="match status" value="1"/>
</dbReference>
<organism evidence="2 3">
    <name type="scientific">Pedobacter frigoris</name>
    <dbReference type="NCBI Taxonomy" id="2571272"/>
    <lineage>
        <taxon>Bacteria</taxon>
        <taxon>Pseudomonadati</taxon>
        <taxon>Bacteroidota</taxon>
        <taxon>Sphingobacteriia</taxon>
        <taxon>Sphingobacteriales</taxon>
        <taxon>Sphingobacteriaceae</taxon>
        <taxon>Pedobacter</taxon>
    </lineage>
</organism>
<dbReference type="Proteomes" id="UP000307244">
    <property type="component" value="Unassembled WGS sequence"/>
</dbReference>
<keyword evidence="1" id="KW-0812">Transmembrane</keyword>
<evidence type="ECO:0000313" key="2">
    <source>
        <dbReference type="EMBL" id="TKC02797.1"/>
    </source>
</evidence>
<name>A0A4U1CCA8_9SPHI</name>
<feature type="transmembrane region" description="Helical" evidence="1">
    <location>
        <begin position="6"/>
        <end position="28"/>
    </location>
</feature>
<proteinExistence type="predicted"/>
<dbReference type="RefSeq" id="WP_136837910.1">
    <property type="nucleotide sequence ID" value="NZ_SWBQ01000011.1"/>
</dbReference>
<evidence type="ECO:0000256" key="1">
    <source>
        <dbReference type="SAM" id="Phobius"/>
    </source>
</evidence>
<sequence length="183" mass="20260">MNIEGFLTAVAVSATGGIIAILAGFYLFKNEIRGMLRPAPGQTPVAAAADHKEERLQMLPLRLQAHERLILFIERINPANLFVRLHQQGIPLPALQSLVLNEIRSEFQHNVAQQLYVSPTIWAVICKLKDDTLAMVSNAAKSLPEGAEGVDLSKKVLQHMAEISDNPYDLTQGLIKKDIQQLF</sequence>
<accession>A0A4U1CCA8</accession>
<dbReference type="AlphaFoldDB" id="A0A4U1CCA8"/>
<protein>
    <submittedName>
        <fullName evidence="2">Uncharacterized protein</fullName>
    </submittedName>
</protein>
<dbReference type="InterPro" id="IPR057695">
    <property type="entry name" value="DUF7935"/>
</dbReference>
<comment type="caution">
    <text evidence="2">The sequence shown here is derived from an EMBL/GenBank/DDBJ whole genome shotgun (WGS) entry which is preliminary data.</text>
</comment>
<dbReference type="EMBL" id="SWBQ01000011">
    <property type="protein sequence ID" value="TKC02797.1"/>
    <property type="molecule type" value="Genomic_DNA"/>
</dbReference>
<keyword evidence="1" id="KW-1133">Transmembrane helix</keyword>
<reference evidence="2 3" key="1">
    <citation type="submission" date="2019-04" db="EMBL/GenBank/DDBJ databases">
        <title>Pedobacter sp. RP-3-15 sp. nov., isolated from Arctic soil.</title>
        <authorList>
            <person name="Dahal R.H."/>
            <person name="Kim D.-U."/>
        </authorList>
    </citation>
    <scope>NUCLEOTIDE SEQUENCE [LARGE SCALE GENOMIC DNA]</scope>
    <source>
        <strain evidence="2 3">RP-3-15</strain>
    </source>
</reference>
<dbReference type="OrthoDB" id="1493032at2"/>
<keyword evidence="3" id="KW-1185">Reference proteome</keyword>